<dbReference type="InterPro" id="IPR005151">
    <property type="entry name" value="Tail-specific_protease"/>
</dbReference>
<dbReference type="Pfam" id="PF17804">
    <property type="entry name" value="TSP_NTD"/>
    <property type="match status" value="1"/>
</dbReference>
<keyword evidence="2" id="KW-0378">Hydrolase</keyword>
<gene>
    <name evidence="5" type="ORF">GCM10022386_10190</name>
</gene>
<name>A0ABP7TMG5_9FLAO</name>
<dbReference type="InterPro" id="IPR040573">
    <property type="entry name" value="TSP_N"/>
</dbReference>
<organism evidence="5 6">
    <name type="scientific">Flavobacterium cheonhonense</name>
    <dbReference type="NCBI Taxonomy" id="706185"/>
    <lineage>
        <taxon>Bacteria</taxon>
        <taxon>Pseudomonadati</taxon>
        <taxon>Bacteroidota</taxon>
        <taxon>Flavobacteriia</taxon>
        <taxon>Flavobacteriales</taxon>
        <taxon>Flavobacteriaceae</taxon>
        <taxon>Flavobacterium</taxon>
    </lineage>
</organism>
<reference evidence="6" key="1">
    <citation type="journal article" date="2019" name="Int. J. Syst. Evol. Microbiol.">
        <title>The Global Catalogue of Microorganisms (GCM) 10K type strain sequencing project: providing services to taxonomists for standard genome sequencing and annotation.</title>
        <authorList>
            <consortium name="The Broad Institute Genomics Platform"/>
            <consortium name="The Broad Institute Genome Sequencing Center for Infectious Disease"/>
            <person name="Wu L."/>
            <person name="Ma J."/>
        </authorList>
    </citation>
    <scope>NUCLEOTIDE SEQUENCE [LARGE SCALE GENOMIC DNA]</scope>
    <source>
        <strain evidence="6">JCM 17064</strain>
    </source>
</reference>
<comment type="caution">
    <text evidence="5">The sequence shown here is derived from an EMBL/GenBank/DDBJ whole genome shotgun (WGS) entry which is preliminary data.</text>
</comment>
<proteinExistence type="predicted"/>
<dbReference type="InterPro" id="IPR036034">
    <property type="entry name" value="PDZ_sf"/>
</dbReference>
<dbReference type="Gene3D" id="2.30.42.10">
    <property type="match status" value="1"/>
</dbReference>
<dbReference type="Proteomes" id="UP001500968">
    <property type="component" value="Unassembled WGS sequence"/>
</dbReference>
<dbReference type="RefSeq" id="WP_324690620.1">
    <property type="nucleotide sequence ID" value="NZ_BAABCR010000013.1"/>
</dbReference>
<dbReference type="CDD" id="cd07560">
    <property type="entry name" value="Peptidase_S41_CPP"/>
    <property type="match status" value="1"/>
</dbReference>
<sequence length="675" mass="77728">MTKSLLAALVFPFFLFGQTEKNPCETVAKINKLIQDFHYKPKPIDDSLSVYVFKTFLSRLDEDNRLFIAPEIKALEKHQYQIDDYLNNNNCAFLTDFYSAYTKTTERYKRLLEAIKKEPFPLSSNEQVQFSRKAFPYAKDEKELQHLYKKRLLFNVLREVAELSTNKDSLTQHFDKLANESKDKVMEQYECKSESYVLTKSEFYSLFFSTFCSYFDPHTDYFSESDKSSFYATVSSDNMTFGFYMAMSDKDEMTVEEIIPGSSAYFSEKIDKGDQLLKVAHQNSEYHIACSSLKKIEEIINSKEYQEADFTFRKKSGEIYSVRLRKKVMKDYQNNVYSFKLKKGEAYFGYIRIPSFYATFENGKSSVSNDVAKEVYKLKEDGVSGIIIDIQNNGGGSMEEAIRLSGLFIDVGPLAVMSDGKQKREILKDQNRGTIYNGPMIVMINGFSASASEFFANAMQDYNRAIIIGNRSLGKASMQRIIPIDEENQEFVKLTLEKFYRITGKSNQYIGITPDVEIPLLFDKQMPREDSNKTALKNDVLSVSLKYNRLPEDGSKSKVIQQSQIRIQNNVYAKQVIALNNKINPLYEGDLPPITLQFSNVFEDVNKMNALWKTIKETGETAQDITIVQNSIDLENQKFDEYLKSTNLERSKEIQQNYHIAEALNILSDCLTLKP</sequence>
<evidence type="ECO:0000313" key="5">
    <source>
        <dbReference type="EMBL" id="GAA4028500.1"/>
    </source>
</evidence>
<evidence type="ECO:0000313" key="6">
    <source>
        <dbReference type="Proteomes" id="UP001500968"/>
    </source>
</evidence>
<keyword evidence="6" id="KW-1185">Reference proteome</keyword>
<dbReference type="Pfam" id="PF03572">
    <property type="entry name" value="Peptidase_S41"/>
    <property type="match status" value="1"/>
</dbReference>
<evidence type="ECO:0000259" key="4">
    <source>
        <dbReference type="SMART" id="SM00245"/>
    </source>
</evidence>
<dbReference type="SMART" id="SM00245">
    <property type="entry name" value="TSPc"/>
    <property type="match status" value="1"/>
</dbReference>
<dbReference type="SUPFAM" id="SSF52096">
    <property type="entry name" value="ClpP/crotonase"/>
    <property type="match status" value="1"/>
</dbReference>
<evidence type="ECO:0000256" key="2">
    <source>
        <dbReference type="ARBA" id="ARBA00022801"/>
    </source>
</evidence>
<dbReference type="EMBL" id="BAABCR010000013">
    <property type="protein sequence ID" value="GAA4028500.1"/>
    <property type="molecule type" value="Genomic_DNA"/>
</dbReference>
<dbReference type="InterPro" id="IPR004447">
    <property type="entry name" value="Peptidase_S41A"/>
</dbReference>
<dbReference type="Gene3D" id="3.30.750.44">
    <property type="match status" value="1"/>
</dbReference>
<dbReference type="PANTHER" id="PTHR32060">
    <property type="entry name" value="TAIL-SPECIFIC PROTEASE"/>
    <property type="match status" value="1"/>
</dbReference>
<keyword evidence="3" id="KW-0720">Serine protease</keyword>
<dbReference type="InterPro" id="IPR029045">
    <property type="entry name" value="ClpP/crotonase-like_dom_sf"/>
</dbReference>
<keyword evidence="1" id="KW-0645">Protease</keyword>
<dbReference type="Gene3D" id="3.90.226.10">
    <property type="entry name" value="2-enoyl-CoA Hydratase, Chain A, domain 1"/>
    <property type="match status" value="1"/>
</dbReference>
<accession>A0ABP7TMG5</accession>
<feature type="domain" description="Tail specific protease" evidence="4">
    <location>
        <begin position="321"/>
        <end position="519"/>
    </location>
</feature>
<dbReference type="PANTHER" id="PTHR32060:SF22">
    <property type="entry name" value="CARBOXYL-TERMINAL-PROCESSING PEPTIDASE 3, CHLOROPLASTIC"/>
    <property type="match status" value="1"/>
</dbReference>
<evidence type="ECO:0000256" key="1">
    <source>
        <dbReference type="ARBA" id="ARBA00022670"/>
    </source>
</evidence>
<evidence type="ECO:0000256" key="3">
    <source>
        <dbReference type="ARBA" id="ARBA00022825"/>
    </source>
</evidence>
<protein>
    <submittedName>
        <fullName evidence="5">Carboxy terminal-processing peptidase</fullName>
    </submittedName>
</protein>